<protein>
    <submittedName>
        <fullName evidence="1">Uncharacterized protein</fullName>
    </submittedName>
</protein>
<reference evidence="1" key="1">
    <citation type="submission" date="2022-04" db="EMBL/GenBank/DDBJ databases">
        <title>Genome of the entomopathogenic fungus Entomophthora muscae.</title>
        <authorList>
            <person name="Elya C."/>
            <person name="Lovett B.R."/>
            <person name="Lee E."/>
            <person name="Macias A.M."/>
            <person name="Hajek A.E."/>
            <person name="De Bivort B.L."/>
            <person name="Kasson M.T."/>
            <person name="De Fine Licht H.H."/>
            <person name="Stajich J.E."/>
        </authorList>
    </citation>
    <scope>NUCLEOTIDE SEQUENCE</scope>
    <source>
        <strain evidence="1">Berkeley</strain>
    </source>
</reference>
<name>A0ACC2RLS0_9FUNG</name>
<dbReference type="Proteomes" id="UP001165960">
    <property type="component" value="Unassembled WGS sequence"/>
</dbReference>
<evidence type="ECO:0000313" key="2">
    <source>
        <dbReference type="Proteomes" id="UP001165960"/>
    </source>
</evidence>
<gene>
    <name evidence="1" type="ORF">DSO57_1008817</name>
</gene>
<comment type="caution">
    <text evidence="1">The sequence shown here is derived from an EMBL/GenBank/DDBJ whole genome shotgun (WGS) entry which is preliminary data.</text>
</comment>
<dbReference type="EMBL" id="QTSX02007127">
    <property type="protein sequence ID" value="KAJ9050996.1"/>
    <property type="molecule type" value="Genomic_DNA"/>
</dbReference>
<keyword evidence="2" id="KW-1185">Reference proteome</keyword>
<evidence type="ECO:0000313" key="1">
    <source>
        <dbReference type="EMBL" id="KAJ9050996.1"/>
    </source>
</evidence>
<sequence>MEAPVTPKLMPASSPNLPTNHTGKLFGIVYIILTGVIEIIILAASLWSWVVTPENNGLATHNWVPDIQAPPILLVHEISDSSDIEESDAEDPNAYGYSVFAVPETLPVPYKLCSGKTTTTSKPFAEAKKLSQDPTSISQCCNLTNESSVFELGKTTVQ</sequence>
<proteinExistence type="predicted"/>
<accession>A0ACC2RLS0</accession>
<organism evidence="1 2">
    <name type="scientific">Entomophthora muscae</name>
    <dbReference type="NCBI Taxonomy" id="34485"/>
    <lineage>
        <taxon>Eukaryota</taxon>
        <taxon>Fungi</taxon>
        <taxon>Fungi incertae sedis</taxon>
        <taxon>Zoopagomycota</taxon>
        <taxon>Entomophthoromycotina</taxon>
        <taxon>Entomophthoromycetes</taxon>
        <taxon>Entomophthorales</taxon>
        <taxon>Entomophthoraceae</taxon>
        <taxon>Entomophthora</taxon>
    </lineage>
</organism>